<protein>
    <recommendedName>
        <fullName evidence="2">phosphoenolpyruvate mutase</fullName>
        <ecNumber evidence="2">5.4.2.9</ecNumber>
    </recommendedName>
</protein>
<reference evidence="4 5" key="1">
    <citation type="submission" date="2020-06" db="EMBL/GenBank/DDBJ databases">
        <title>Nonomuraea sp. SMC257, a novel actinomycete isolated from soil.</title>
        <authorList>
            <person name="Chanama M."/>
        </authorList>
    </citation>
    <scope>NUCLEOTIDE SEQUENCE [LARGE SCALE GENOMIC DNA]</scope>
    <source>
        <strain evidence="4 5">SMC257</strain>
    </source>
</reference>
<keyword evidence="1 4" id="KW-0413">Isomerase</keyword>
<evidence type="ECO:0000256" key="2">
    <source>
        <dbReference type="ARBA" id="ARBA00024063"/>
    </source>
</evidence>
<evidence type="ECO:0000256" key="3">
    <source>
        <dbReference type="ARBA" id="ARBA00038455"/>
    </source>
</evidence>
<dbReference type="EC" id="5.4.2.9" evidence="2"/>
<dbReference type="InterPro" id="IPR012698">
    <property type="entry name" value="PEnolPyrv_PMutase_core"/>
</dbReference>
<comment type="caution">
    <text evidence="4">The sequence shown here is derived from an EMBL/GenBank/DDBJ whole genome shotgun (WGS) entry which is preliminary data.</text>
</comment>
<sequence length="308" mass="32843">MTTSQNRRPRLSEPADSPGAQLRALLALPEPTLVMGAHDGLSARIAAEAGFPALWASGLCMSTALGVRDSDEASWTELLGLVARVVEAAGLPVLVDGDTGYGNFNTARRFATQAERIGAAGVCLEDKVFPKMNSFVGDGHVLAPVDEFCGKIAACRDALRDPDFVIVARTEALIAGAGLHEALHRAEAYCAAGADAIFIHSRKPTVAEIAEFARAWDGRLPLLIAPTTYHATPLEEFARLGLSGVIWANQSMRAAVAAMKHACESLFEEGPVSLEPTIASLDEVFSLMRYQDLADDEKRYAAPPESRA</sequence>
<name>A0A7Y6M6B5_9ACTN</name>
<keyword evidence="4" id="KW-0670">Pyruvate</keyword>
<organism evidence="4 5">
    <name type="scientific">Nonomuraea montanisoli</name>
    <dbReference type="NCBI Taxonomy" id="2741721"/>
    <lineage>
        <taxon>Bacteria</taxon>
        <taxon>Bacillati</taxon>
        <taxon>Actinomycetota</taxon>
        <taxon>Actinomycetes</taxon>
        <taxon>Streptosporangiales</taxon>
        <taxon>Streptosporangiaceae</taxon>
        <taxon>Nonomuraea</taxon>
    </lineage>
</organism>
<dbReference type="PANTHER" id="PTHR42905:SF7">
    <property type="entry name" value="PHOSPHOENOLPYRUVATE PHOSPHOMUTASE"/>
    <property type="match status" value="1"/>
</dbReference>
<evidence type="ECO:0000313" key="4">
    <source>
        <dbReference type="EMBL" id="NUW35465.1"/>
    </source>
</evidence>
<dbReference type="PANTHER" id="PTHR42905">
    <property type="entry name" value="PHOSPHOENOLPYRUVATE CARBOXYLASE"/>
    <property type="match status" value="1"/>
</dbReference>
<gene>
    <name evidence="4" type="primary">aepX</name>
    <name evidence="4" type="ORF">HTZ77_29135</name>
</gene>
<evidence type="ECO:0000256" key="1">
    <source>
        <dbReference type="ARBA" id="ARBA00023235"/>
    </source>
</evidence>
<proteinExistence type="inferred from homology"/>
<dbReference type="InterPro" id="IPR039556">
    <property type="entry name" value="ICL/PEPM"/>
</dbReference>
<dbReference type="Pfam" id="PF13714">
    <property type="entry name" value="PEP_mutase"/>
    <property type="match status" value="1"/>
</dbReference>
<dbReference type="CDD" id="cd00377">
    <property type="entry name" value="ICL_PEPM"/>
    <property type="match status" value="1"/>
</dbReference>
<dbReference type="RefSeq" id="WP_175592886.1">
    <property type="nucleotide sequence ID" value="NZ_JABWGN010000011.1"/>
</dbReference>
<dbReference type="Proteomes" id="UP000586042">
    <property type="component" value="Unassembled WGS sequence"/>
</dbReference>
<dbReference type="InterPro" id="IPR015813">
    <property type="entry name" value="Pyrv/PenolPyrv_kinase-like_dom"/>
</dbReference>
<comment type="similarity">
    <text evidence="3">Belongs to the isocitrate lyase/PEP mutase superfamily. PEP mutase family.</text>
</comment>
<dbReference type="Gene3D" id="3.20.20.60">
    <property type="entry name" value="Phosphoenolpyruvate-binding domains"/>
    <property type="match status" value="1"/>
</dbReference>
<keyword evidence="5" id="KW-1185">Reference proteome</keyword>
<dbReference type="EMBL" id="JABWGN010000011">
    <property type="protein sequence ID" value="NUW35465.1"/>
    <property type="molecule type" value="Genomic_DNA"/>
</dbReference>
<dbReference type="AlphaFoldDB" id="A0A7Y6M6B5"/>
<dbReference type="GO" id="GO:0050188">
    <property type="term" value="F:phosphoenolpyruvate mutase activity"/>
    <property type="evidence" value="ECO:0007669"/>
    <property type="project" value="UniProtKB-EC"/>
</dbReference>
<dbReference type="NCBIfam" id="TIGR02320">
    <property type="entry name" value="PEP_mutase"/>
    <property type="match status" value="1"/>
</dbReference>
<accession>A0A7Y6M6B5</accession>
<dbReference type="InterPro" id="IPR040442">
    <property type="entry name" value="Pyrv_kinase-like_dom_sf"/>
</dbReference>
<evidence type="ECO:0000313" key="5">
    <source>
        <dbReference type="Proteomes" id="UP000586042"/>
    </source>
</evidence>
<dbReference type="SUPFAM" id="SSF51621">
    <property type="entry name" value="Phosphoenolpyruvate/pyruvate domain"/>
    <property type="match status" value="1"/>
</dbReference>